<accession>A0AAV7RC21</accession>
<comment type="caution">
    <text evidence="2">The sequence shown here is derived from an EMBL/GenBank/DDBJ whole genome shotgun (WGS) entry which is preliminary data.</text>
</comment>
<protein>
    <submittedName>
        <fullName evidence="2">Uncharacterized protein</fullName>
    </submittedName>
</protein>
<name>A0AAV7RC21_PLEWA</name>
<dbReference type="EMBL" id="JANPWB010000009">
    <property type="protein sequence ID" value="KAJ1148280.1"/>
    <property type="molecule type" value="Genomic_DNA"/>
</dbReference>
<evidence type="ECO:0000256" key="1">
    <source>
        <dbReference type="SAM" id="MobiDB-lite"/>
    </source>
</evidence>
<gene>
    <name evidence="2" type="ORF">NDU88_001117</name>
</gene>
<feature type="compositionally biased region" description="Polar residues" evidence="1">
    <location>
        <begin position="107"/>
        <end position="123"/>
    </location>
</feature>
<evidence type="ECO:0000313" key="3">
    <source>
        <dbReference type="Proteomes" id="UP001066276"/>
    </source>
</evidence>
<feature type="region of interest" description="Disordered" evidence="1">
    <location>
        <begin position="1"/>
        <end position="154"/>
    </location>
</feature>
<dbReference type="AlphaFoldDB" id="A0AAV7RC21"/>
<sequence>MPGAQTTRDPSGGTRAGPGSPEAATTTRESCAPRCPCGPVMPGEEETLRGATTPPPSRGAGQGARARDQQSLAGQLCPTDEYFQGAQAPADFHRAAMPPRGVMPGGSDSSRLPQGSDATQPSNARAGRRVSTAVMPGRTQGLHSSDARAGSPQQ</sequence>
<dbReference type="Proteomes" id="UP001066276">
    <property type="component" value="Chromosome 5"/>
</dbReference>
<organism evidence="2 3">
    <name type="scientific">Pleurodeles waltl</name>
    <name type="common">Iberian ribbed newt</name>
    <dbReference type="NCBI Taxonomy" id="8319"/>
    <lineage>
        <taxon>Eukaryota</taxon>
        <taxon>Metazoa</taxon>
        <taxon>Chordata</taxon>
        <taxon>Craniata</taxon>
        <taxon>Vertebrata</taxon>
        <taxon>Euteleostomi</taxon>
        <taxon>Amphibia</taxon>
        <taxon>Batrachia</taxon>
        <taxon>Caudata</taxon>
        <taxon>Salamandroidea</taxon>
        <taxon>Salamandridae</taxon>
        <taxon>Pleurodelinae</taxon>
        <taxon>Pleurodeles</taxon>
    </lineage>
</organism>
<evidence type="ECO:0000313" key="2">
    <source>
        <dbReference type="EMBL" id="KAJ1148280.1"/>
    </source>
</evidence>
<proteinExistence type="predicted"/>
<keyword evidence="3" id="KW-1185">Reference proteome</keyword>
<reference evidence="2" key="1">
    <citation type="journal article" date="2022" name="bioRxiv">
        <title>Sequencing and chromosome-scale assembly of the giantPleurodeles waltlgenome.</title>
        <authorList>
            <person name="Brown T."/>
            <person name="Elewa A."/>
            <person name="Iarovenko S."/>
            <person name="Subramanian E."/>
            <person name="Araus A.J."/>
            <person name="Petzold A."/>
            <person name="Susuki M."/>
            <person name="Suzuki K.-i.T."/>
            <person name="Hayashi T."/>
            <person name="Toyoda A."/>
            <person name="Oliveira C."/>
            <person name="Osipova E."/>
            <person name="Leigh N.D."/>
            <person name="Simon A."/>
            <person name="Yun M.H."/>
        </authorList>
    </citation>
    <scope>NUCLEOTIDE SEQUENCE</scope>
    <source>
        <strain evidence="2">20211129_DDA</strain>
        <tissue evidence="2">Liver</tissue>
    </source>
</reference>